<dbReference type="GO" id="GO:0046677">
    <property type="term" value="P:response to antibiotic"/>
    <property type="evidence" value="ECO:0007669"/>
    <property type="project" value="UniProtKB-KW"/>
</dbReference>
<dbReference type="OrthoDB" id="9778589at2"/>
<dbReference type="InterPro" id="IPR000412">
    <property type="entry name" value="ABC_2_transport"/>
</dbReference>
<dbReference type="PRINTS" id="PR00164">
    <property type="entry name" value="ABC2TRNSPORT"/>
</dbReference>
<reference evidence="8 9" key="1">
    <citation type="submission" date="2019-06" db="EMBL/GenBank/DDBJ databases">
        <title>Sequencing the genomes of 1000 actinobacteria strains.</title>
        <authorList>
            <person name="Klenk H.-P."/>
        </authorList>
    </citation>
    <scope>NUCLEOTIDE SEQUENCE [LARGE SCALE GENOMIC DNA]</scope>
    <source>
        <strain evidence="8 9">DSM 18082</strain>
    </source>
</reference>
<feature type="transmembrane region" description="Helical" evidence="6">
    <location>
        <begin position="43"/>
        <end position="62"/>
    </location>
</feature>
<keyword evidence="6" id="KW-0813">Transport</keyword>
<keyword evidence="5" id="KW-0046">Antibiotic resistance</keyword>
<dbReference type="AlphaFoldDB" id="A0A542ZLT3"/>
<comment type="similarity">
    <text evidence="6">Belongs to the ABC-2 integral membrane protein family.</text>
</comment>
<keyword evidence="9" id="KW-1185">Reference proteome</keyword>
<evidence type="ECO:0000313" key="9">
    <source>
        <dbReference type="Proteomes" id="UP000319514"/>
    </source>
</evidence>
<dbReference type="RefSeq" id="WP_141789095.1">
    <property type="nucleotide sequence ID" value="NZ_BAAAKX010000001.1"/>
</dbReference>
<dbReference type="Proteomes" id="UP000319514">
    <property type="component" value="Unassembled WGS sequence"/>
</dbReference>
<evidence type="ECO:0000256" key="5">
    <source>
        <dbReference type="ARBA" id="ARBA00023251"/>
    </source>
</evidence>
<dbReference type="PANTHER" id="PTHR43027:SF2">
    <property type="entry name" value="TRANSPORT PERMEASE PROTEIN"/>
    <property type="match status" value="1"/>
</dbReference>
<name>A0A542ZLT3_9MICO</name>
<accession>A0A542ZLT3</accession>
<keyword evidence="4 6" id="KW-0472">Membrane</keyword>
<dbReference type="InterPro" id="IPR013525">
    <property type="entry name" value="ABC2_TM"/>
</dbReference>
<feature type="transmembrane region" description="Helical" evidence="6">
    <location>
        <begin position="219"/>
        <end position="241"/>
    </location>
</feature>
<evidence type="ECO:0000256" key="2">
    <source>
        <dbReference type="ARBA" id="ARBA00022692"/>
    </source>
</evidence>
<evidence type="ECO:0000313" key="8">
    <source>
        <dbReference type="EMBL" id="TQL61288.1"/>
    </source>
</evidence>
<comment type="caution">
    <text evidence="8">The sequence shown here is derived from an EMBL/GenBank/DDBJ whole genome shotgun (WGS) entry which is preliminary data.</text>
</comment>
<dbReference type="PANTHER" id="PTHR43027">
    <property type="entry name" value="DOXORUBICIN RESISTANCE ABC TRANSPORTER PERMEASE PROTEIN DRRC-RELATED"/>
    <property type="match status" value="1"/>
</dbReference>
<proteinExistence type="inferred from homology"/>
<dbReference type="GO" id="GO:0043190">
    <property type="term" value="C:ATP-binding cassette (ABC) transporter complex"/>
    <property type="evidence" value="ECO:0007669"/>
    <property type="project" value="InterPro"/>
</dbReference>
<protein>
    <recommendedName>
        <fullName evidence="6">Transport permease protein</fullName>
    </recommendedName>
</protein>
<dbReference type="InterPro" id="IPR047817">
    <property type="entry name" value="ABC2_TM_bact-type"/>
</dbReference>
<keyword evidence="6" id="KW-1003">Cell membrane</keyword>
<dbReference type="InterPro" id="IPR052902">
    <property type="entry name" value="ABC-2_transporter"/>
</dbReference>
<dbReference type="EMBL" id="VFOQ01000001">
    <property type="protein sequence ID" value="TQL61288.1"/>
    <property type="molecule type" value="Genomic_DNA"/>
</dbReference>
<keyword evidence="3 6" id="KW-1133">Transmembrane helix</keyword>
<dbReference type="Pfam" id="PF12698">
    <property type="entry name" value="ABC2_membrane_3"/>
    <property type="match status" value="1"/>
</dbReference>
<evidence type="ECO:0000256" key="4">
    <source>
        <dbReference type="ARBA" id="ARBA00023136"/>
    </source>
</evidence>
<keyword evidence="2 6" id="KW-0812">Transmembrane</keyword>
<dbReference type="GO" id="GO:0140359">
    <property type="term" value="F:ABC-type transporter activity"/>
    <property type="evidence" value="ECO:0007669"/>
    <property type="project" value="InterPro"/>
</dbReference>
<feature type="transmembrane region" description="Helical" evidence="6">
    <location>
        <begin position="253"/>
        <end position="275"/>
    </location>
</feature>
<organism evidence="8 9">
    <name type="scientific">Oryzihumus leptocrescens</name>
    <dbReference type="NCBI Taxonomy" id="297536"/>
    <lineage>
        <taxon>Bacteria</taxon>
        <taxon>Bacillati</taxon>
        <taxon>Actinomycetota</taxon>
        <taxon>Actinomycetes</taxon>
        <taxon>Micrococcales</taxon>
        <taxon>Intrasporangiaceae</taxon>
        <taxon>Oryzihumus</taxon>
    </lineage>
</organism>
<evidence type="ECO:0000256" key="6">
    <source>
        <dbReference type="RuleBase" id="RU361157"/>
    </source>
</evidence>
<gene>
    <name evidence="8" type="ORF">FB474_2696</name>
</gene>
<sequence>MTTTAPAPPDVQAGHTAYAPSTWHQLRTLGLAMLRGFMRDRTALFFTFFFPLMFLVVFGLVFSDDKASRQDLGVVGTGALVQQLPKDVFATKTFPTWDKAVAAVRNGDIPAVVRQQGGTVELRYAASDRVKAATIQGILGAVVDRSNVAATGQPPRTTLVSQQVENAELKPIQFLTPGLLSWGIAFSAAFGASMTIVGWRRRQVLRKLRLAPVPVSAIVGARVGVSLLTAFAQAALFFVIASLPVYGLRLDGSAWLCVPLLVAGTLAFLSIGLLVGSIAKTEEAASALANFIVLPMSFLSGTFFDISQAPSWLQTVSQVMPLRHMNDAMIGVLARGQGAGSIVAPMAILLGFAAVVTFIASRFFRWDVD</sequence>
<dbReference type="PROSITE" id="PS51012">
    <property type="entry name" value="ABC_TM2"/>
    <property type="match status" value="1"/>
</dbReference>
<feature type="transmembrane region" description="Helical" evidence="6">
    <location>
        <begin position="342"/>
        <end position="364"/>
    </location>
</feature>
<evidence type="ECO:0000259" key="7">
    <source>
        <dbReference type="PROSITE" id="PS51012"/>
    </source>
</evidence>
<feature type="transmembrane region" description="Helical" evidence="6">
    <location>
        <begin position="179"/>
        <end position="199"/>
    </location>
</feature>
<evidence type="ECO:0000256" key="1">
    <source>
        <dbReference type="ARBA" id="ARBA00004141"/>
    </source>
</evidence>
<comment type="subcellular location">
    <subcellularLocation>
        <location evidence="6">Cell membrane</location>
        <topology evidence="6">Multi-pass membrane protein</topology>
    </subcellularLocation>
    <subcellularLocation>
        <location evidence="1">Membrane</location>
        <topology evidence="1">Multi-pass membrane protein</topology>
    </subcellularLocation>
</comment>
<evidence type="ECO:0000256" key="3">
    <source>
        <dbReference type="ARBA" id="ARBA00022989"/>
    </source>
</evidence>
<feature type="transmembrane region" description="Helical" evidence="6">
    <location>
        <begin position="287"/>
        <end position="304"/>
    </location>
</feature>
<feature type="domain" description="ABC transmembrane type-2" evidence="7">
    <location>
        <begin position="136"/>
        <end position="367"/>
    </location>
</feature>